<evidence type="ECO:0000313" key="1">
    <source>
        <dbReference type="EMBL" id="KAG0410217.1"/>
    </source>
</evidence>
<organism evidence="1 2">
    <name type="scientific">Ixodes persulcatus</name>
    <name type="common">Taiga tick</name>
    <dbReference type="NCBI Taxonomy" id="34615"/>
    <lineage>
        <taxon>Eukaryota</taxon>
        <taxon>Metazoa</taxon>
        <taxon>Ecdysozoa</taxon>
        <taxon>Arthropoda</taxon>
        <taxon>Chelicerata</taxon>
        <taxon>Arachnida</taxon>
        <taxon>Acari</taxon>
        <taxon>Parasitiformes</taxon>
        <taxon>Ixodida</taxon>
        <taxon>Ixodoidea</taxon>
        <taxon>Ixodidae</taxon>
        <taxon>Ixodinae</taxon>
        <taxon>Ixodes</taxon>
    </lineage>
</organism>
<keyword evidence="2" id="KW-1185">Reference proteome</keyword>
<reference evidence="1 2" key="1">
    <citation type="journal article" date="2020" name="Cell">
        <title>Large-Scale Comparative Analyses of Tick Genomes Elucidate Their Genetic Diversity and Vector Capacities.</title>
        <authorList>
            <consortium name="Tick Genome and Microbiome Consortium (TIGMIC)"/>
            <person name="Jia N."/>
            <person name="Wang J."/>
            <person name="Shi W."/>
            <person name="Du L."/>
            <person name="Sun Y."/>
            <person name="Zhan W."/>
            <person name="Jiang J.F."/>
            <person name="Wang Q."/>
            <person name="Zhang B."/>
            <person name="Ji P."/>
            <person name="Bell-Sakyi L."/>
            <person name="Cui X.M."/>
            <person name="Yuan T.T."/>
            <person name="Jiang B.G."/>
            <person name="Yang W.F."/>
            <person name="Lam T.T."/>
            <person name="Chang Q.C."/>
            <person name="Ding S.J."/>
            <person name="Wang X.J."/>
            <person name="Zhu J.G."/>
            <person name="Ruan X.D."/>
            <person name="Zhao L."/>
            <person name="Wei J.T."/>
            <person name="Ye R.Z."/>
            <person name="Que T.C."/>
            <person name="Du C.H."/>
            <person name="Zhou Y.H."/>
            <person name="Cheng J.X."/>
            <person name="Dai P.F."/>
            <person name="Guo W.B."/>
            <person name="Han X.H."/>
            <person name="Huang E.J."/>
            <person name="Li L.F."/>
            <person name="Wei W."/>
            <person name="Gao Y.C."/>
            <person name="Liu J.Z."/>
            <person name="Shao H.Z."/>
            <person name="Wang X."/>
            <person name="Wang C.C."/>
            <person name="Yang T.C."/>
            <person name="Huo Q.B."/>
            <person name="Li W."/>
            <person name="Chen H.Y."/>
            <person name="Chen S.E."/>
            <person name="Zhou L.G."/>
            <person name="Ni X.B."/>
            <person name="Tian J.H."/>
            <person name="Sheng Y."/>
            <person name="Liu T."/>
            <person name="Pan Y.S."/>
            <person name="Xia L.Y."/>
            <person name="Li J."/>
            <person name="Zhao F."/>
            <person name="Cao W.C."/>
        </authorList>
    </citation>
    <scope>NUCLEOTIDE SEQUENCE [LARGE SCALE GENOMIC DNA]</scope>
    <source>
        <strain evidence="1">Iper-2018</strain>
    </source>
</reference>
<dbReference type="Proteomes" id="UP000805193">
    <property type="component" value="Unassembled WGS sequence"/>
</dbReference>
<comment type="caution">
    <text evidence="1">The sequence shown here is derived from an EMBL/GenBank/DDBJ whole genome shotgun (WGS) entry which is preliminary data.</text>
</comment>
<sequence length="97" mass="10669">MTFDSDMMTQHSFPFRKFVESTAFSALGVGLAVCCAEARVEKPAELPVWRPGCPMVGQWEQESQHWAGCGLGQVPVVSRLRSLLVPGHGRQVIPCQL</sequence>
<proteinExistence type="predicted"/>
<evidence type="ECO:0000313" key="2">
    <source>
        <dbReference type="Proteomes" id="UP000805193"/>
    </source>
</evidence>
<accession>A0AC60NSZ4</accession>
<gene>
    <name evidence="1" type="ORF">HPB47_012659</name>
</gene>
<name>A0AC60NSZ4_IXOPE</name>
<dbReference type="EMBL" id="JABSTQ010011543">
    <property type="protein sequence ID" value="KAG0410217.1"/>
    <property type="molecule type" value="Genomic_DNA"/>
</dbReference>
<protein>
    <submittedName>
        <fullName evidence="1">Uncharacterized protein</fullName>
    </submittedName>
</protein>